<feature type="compositionally biased region" description="Basic and acidic residues" evidence="1">
    <location>
        <begin position="306"/>
        <end position="320"/>
    </location>
</feature>
<dbReference type="AlphaFoldDB" id="A0A1T5LVG5"/>
<proteinExistence type="predicted"/>
<dbReference type="RefSeq" id="WP_330397404.1">
    <property type="nucleotide sequence ID" value="NZ_FUZT01000008.1"/>
</dbReference>
<feature type="domain" description="TraG P-loop" evidence="2">
    <location>
        <begin position="227"/>
        <end position="580"/>
    </location>
</feature>
<reference evidence="3 4" key="1">
    <citation type="submission" date="2017-02" db="EMBL/GenBank/DDBJ databases">
        <authorList>
            <person name="Peterson S.W."/>
        </authorList>
    </citation>
    <scope>NUCLEOTIDE SEQUENCE [LARGE SCALE GENOMIC DNA]</scope>
    <source>
        <strain evidence="3 4">M1</strain>
    </source>
</reference>
<evidence type="ECO:0000313" key="4">
    <source>
        <dbReference type="Proteomes" id="UP000190285"/>
    </source>
</evidence>
<keyword evidence="4" id="KW-1185">Reference proteome</keyword>
<sequence>MKKQQTKINNSLLNIITPMGLEIKRNSLVIGENTGKIYGVVKYPQKVDYGWLSKITNIPSSVVSITFKPIDNGSFIESLSRSVIHNRSTAESARDPLTQKRAEKAAIDGEKIMVQIDQAGETVGLMSINIMPISKDETTFDKIRRKTESTSAMLGCKLRGLANLQKEGFKMLSPFYSMEESIEQILGRIIPLSTFVGGFPFSSSGYNDNAGYYIGKDTAGGLIIVDPWKRGDDRTNTNMVIMGIAGTGKSTAVKHLALSEYMTGTKIIFLDPESEYKEMTKKLGGDWINAGGGKGGRINPLQVRPTPRDDENEENKLYKNEDGNGMGDLALYLKNLEIFFSLYIPSLTDMQKAILKDCLIQLYKEFNINWTTDITKLNNEDFPIMSDLYQLIMKKAKEIEAKNTPDENNIYLQLSLLLKDIAYGSDSFLWNGHSTINTISNCICLDTHDLQNTSDSIKRAQYFLLLNWCWQEMSRDREEKVLLIADEAYLLIDPNVPQSLVFLRNVEKRSRKYEAAVGIISHSVVDFLDPSIKNYGQALLDIPCIKLLFGTDGKNLQETKALYDLTEAETELLASKKRGNALMMIGAKRLQVKFEIAQWRFDYFGKAGGR</sequence>
<dbReference type="PANTHER" id="PTHR30121">
    <property type="entry name" value="UNCHARACTERIZED PROTEIN YJGR-RELATED"/>
    <property type="match status" value="1"/>
</dbReference>
<dbReference type="InterPro" id="IPR051162">
    <property type="entry name" value="T4SS_component"/>
</dbReference>
<dbReference type="Gene3D" id="3.40.50.300">
    <property type="entry name" value="P-loop containing nucleotide triphosphate hydrolases"/>
    <property type="match status" value="1"/>
</dbReference>
<dbReference type="STRING" id="36842.SAMN02194393_03380"/>
<dbReference type="InterPro" id="IPR027417">
    <property type="entry name" value="P-loop_NTPase"/>
</dbReference>
<name>A0A1T5LVG5_9FIRM</name>
<accession>A0A1T5LVG5</accession>
<dbReference type="CDD" id="cd01127">
    <property type="entry name" value="TrwB_TraG_TraD_VirD4"/>
    <property type="match status" value="1"/>
</dbReference>
<evidence type="ECO:0000256" key="1">
    <source>
        <dbReference type="SAM" id="MobiDB-lite"/>
    </source>
</evidence>
<dbReference type="Gene3D" id="1.10.8.730">
    <property type="match status" value="1"/>
</dbReference>
<evidence type="ECO:0000313" key="3">
    <source>
        <dbReference type="EMBL" id="SKC79883.1"/>
    </source>
</evidence>
<gene>
    <name evidence="3" type="ORF">SAMN02194393_03380</name>
</gene>
<dbReference type="SUPFAM" id="SSF52540">
    <property type="entry name" value="P-loop containing nucleoside triphosphate hydrolases"/>
    <property type="match status" value="1"/>
</dbReference>
<dbReference type="InterPro" id="IPR043964">
    <property type="entry name" value="P-loop_TraG"/>
</dbReference>
<dbReference type="Pfam" id="PF19044">
    <property type="entry name" value="P-loop_TraG"/>
    <property type="match status" value="1"/>
</dbReference>
<protein>
    <submittedName>
        <fullName evidence="3">AAA-like domain-containing protein</fullName>
    </submittedName>
</protein>
<evidence type="ECO:0000259" key="2">
    <source>
        <dbReference type="Pfam" id="PF19044"/>
    </source>
</evidence>
<organism evidence="3 4">
    <name type="scientific">Maledivibacter halophilus</name>
    <dbReference type="NCBI Taxonomy" id="36842"/>
    <lineage>
        <taxon>Bacteria</taxon>
        <taxon>Bacillati</taxon>
        <taxon>Bacillota</taxon>
        <taxon>Clostridia</taxon>
        <taxon>Peptostreptococcales</taxon>
        <taxon>Caminicellaceae</taxon>
        <taxon>Maledivibacter</taxon>
    </lineage>
</organism>
<feature type="region of interest" description="Disordered" evidence="1">
    <location>
        <begin position="291"/>
        <end position="320"/>
    </location>
</feature>
<dbReference type="Proteomes" id="UP000190285">
    <property type="component" value="Unassembled WGS sequence"/>
</dbReference>
<dbReference type="PANTHER" id="PTHR30121:SF6">
    <property type="entry name" value="SLR6007 PROTEIN"/>
    <property type="match status" value="1"/>
</dbReference>
<dbReference type="EMBL" id="FUZT01000008">
    <property type="protein sequence ID" value="SKC79883.1"/>
    <property type="molecule type" value="Genomic_DNA"/>
</dbReference>